<dbReference type="AlphaFoldDB" id="A0A6G0I8J0"/>
<organism evidence="2 3">
    <name type="scientific">Larimichthys crocea</name>
    <name type="common">Large yellow croaker</name>
    <name type="synonym">Pseudosciaena crocea</name>
    <dbReference type="NCBI Taxonomy" id="215358"/>
    <lineage>
        <taxon>Eukaryota</taxon>
        <taxon>Metazoa</taxon>
        <taxon>Chordata</taxon>
        <taxon>Craniata</taxon>
        <taxon>Vertebrata</taxon>
        <taxon>Euteleostomi</taxon>
        <taxon>Actinopterygii</taxon>
        <taxon>Neopterygii</taxon>
        <taxon>Teleostei</taxon>
        <taxon>Neoteleostei</taxon>
        <taxon>Acanthomorphata</taxon>
        <taxon>Eupercaria</taxon>
        <taxon>Sciaenidae</taxon>
        <taxon>Larimichthys</taxon>
    </lineage>
</organism>
<protein>
    <submittedName>
        <fullName evidence="2">Uncharacterized protein</fullName>
    </submittedName>
</protein>
<proteinExistence type="predicted"/>
<dbReference type="EMBL" id="REGW02000013">
    <property type="protein sequence ID" value="KAE8287750.1"/>
    <property type="molecule type" value="Genomic_DNA"/>
</dbReference>
<evidence type="ECO:0000313" key="3">
    <source>
        <dbReference type="Proteomes" id="UP000424527"/>
    </source>
</evidence>
<accession>A0A6G0I8J0</accession>
<comment type="caution">
    <text evidence="2">The sequence shown here is derived from an EMBL/GenBank/DDBJ whole genome shotgun (WGS) entry which is preliminary data.</text>
</comment>
<name>A0A6G0I8J0_LARCR</name>
<feature type="region of interest" description="Disordered" evidence="1">
    <location>
        <begin position="161"/>
        <end position="180"/>
    </location>
</feature>
<dbReference type="Proteomes" id="UP000424527">
    <property type="component" value="Unassembled WGS sequence"/>
</dbReference>
<reference evidence="2 3" key="1">
    <citation type="submission" date="2019-07" db="EMBL/GenBank/DDBJ databases">
        <title>Chromosome genome assembly for large yellow croaker.</title>
        <authorList>
            <person name="Xiao S."/>
        </authorList>
    </citation>
    <scope>NUCLEOTIDE SEQUENCE [LARGE SCALE GENOMIC DNA]</scope>
    <source>
        <strain evidence="2">JMULYC20181020</strain>
        <tissue evidence="2">Muscle</tissue>
    </source>
</reference>
<evidence type="ECO:0000313" key="2">
    <source>
        <dbReference type="EMBL" id="KAE8287750.1"/>
    </source>
</evidence>
<evidence type="ECO:0000256" key="1">
    <source>
        <dbReference type="SAM" id="MobiDB-lite"/>
    </source>
</evidence>
<feature type="compositionally biased region" description="Polar residues" evidence="1">
    <location>
        <begin position="161"/>
        <end position="172"/>
    </location>
</feature>
<sequence length="875" mass="101264">MDDTDDYIWQRRIRHGVRNQKSAVPFPLSVEIGLEFNAALEKKEKLDLSLLTNGVMLELCDFAKMVTKSELYFLFEMLEFNFDLGVDLDNEWHCYEYAKRVHGKIKQVREQLKFKPHRWKETFGLPDQNTIKKLIDGSEQLGSSYPKRNKLVDISVLTDSSKNAQSSGNQKAESNRAESGVPITQKVGRGMLKLTEDVYPFCRKLGVNMTFQPDDEPRQKLDPNLVTIGVMMELFNFSIVLCGTHNTIVFDLVKHNFGHDLDRTHFCMQLTKLVERRYACQTAKDREALRKKPFQVCIQKPHQNRIKRKTPEVDDQELDTLTMTNKRRETLRDKNKNIKEILYDSDLSYMCPVDFEAEMESGTEAGPEETKSDSLSGTAALEINSAVSLDVKQEEEEVFVSPVLPQTNGHNSSLYNSHPKNKIESVAGLFFEVKNDHMNVKTLKQKVWMRRATRSRQILKSVRVNDIFAHCREIALDFNVGSGNKQKVDLQLLTNCVLLEIYRFATAMTRSLRSSLFDILDNNFNVVLQDELHQRNFLFYIMVQEKNLQNHPDKQNMEFLSSPFRFPEVYSNDFQTGKDAETEQQADWDLPALATSQQVDTELYPFCNKLGLNLWLTEERPANEKLDLTALTTGAVLEIFSFIRQLCGEVREIVNDILEHNFDLDLQSGVTMAAQVIQSWYTTQKSVMKRHNSSIKINRWLNKVVPLKRDSKLSKDMRAFNGNMRQVKSYNICKEIGLDLNIRSKSKAKTKLNLKLLTRGVLFELHQYVRQNCQRYVPTLYEILEYNFDLSSQNHRKVEFAWSIASQVLAMTGKNNRKEDYLNKVFELPFEDSEPSQVVCKEEPEDNFGELDLNDNSDILFVRELKPVDIEVTVE</sequence>
<keyword evidence="3" id="KW-1185">Reference proteome</keyword>
<gene>
    <name evidence="2" type="ORF">D5F01_LYC13806</name>
</gene>